<name>A0A162T0S0_9BURK</name>
<dbReference type="GO" id="GO:0003700">
    <property type="term" value="F:DNA-binding transcription factor activity"/>
    <property type="evidence" value="ECO:0007669"/>
    <property type="project" value="InterPro"/>
</dbReference>
<dbReference type="AlphaFoldDB" id="A0A162T0S0"/>
<protein>
    <submittedName>
        <fullName evidence="6 7">Transcriptional regulator</fullName>
    </submittedName>
</protein>
<dbReference type="Proteomes" id="UP000185680">
    <property type="component" value="Chromosome"/>
</dbReference>
<dbReference type="Gene3D" id="1.10.10.10">
    <property type="entry name" value="Winged helix-like DNA-binding domain superfamily/Winged helix DNA-binding domain"/>
    <property type="match status" value="1"/>
</dbReference>
<dbReference type="GO" id="GO:0003677">
    <property type="term" value="F:DNA binding"/>
    <property type="evidence" value="ECO:0007669"/>
    <property type="project" value="UniProtKB-KW"/>
</dbReference>
<dbReference type="Gene3D" id="3.40.190.10">
    <property type="entry name" value="Periplasmic binding protein-like II"/>
    <property type="match status" value="2"/>
</dbReference>
<dbReference type="InterPro" id="IPR050389">
    <property type="entry name" value="LysR-type_TF"/>
</dbReference>
<dbReference type="OrthoDB" id="8893795at2"/>
<dbReference type="InterPro" id="IPR037402">
    <property type="entry name" value="YidZ_PBP2"/>
</dbReference>
<dbReference type="InterPro" id="IPR036388">
    <property type="entry name" value="WH-like_DNA-bd_sf"/>
</dbReference>
<dbReference type="Pfam" id="PF00126">
    <property type="entry name" value="HTH_1"/>
    <property type="match status" value="1"/>
</dbReference>
<evidence type="ECO:0000256" key="2">
    <source>
        <dbReference type="ARBA" id="ARBA00023015"/>
    </source>
</evidence>
<keyword evidence="4" id="KW-0804">Transcription</keyword>
<dbReference type="InterPro" id="IPR036390">
    <property type="entry name" value="WH_DNA-bd_sf"/>
</dbReference>
<proteinExistence type="inferred from homology"/>
<keyword evidence="2" id="KW-0805">Transcription regulation</keyword>
<dbReference type="PROSITE" id="PS50931">
    <property type="entry name" value="HTH_LYSR"/>
    <property type="match status" value="1"/>
</dbReference>
<dbReference type="InterPro" id="IPR005119">
    <property type="entry name" value="LysR_subst-bd"/>
</dbReference>
<keyword evidence="3" id="KW-0238">DNA-binding</keyword>
<dbReference type="RefSeq" id="WP_066089307.1">
    <property type="nucleotide sequence ID" value="NZ_CP017476.1"/>
</dbReference>
<keyword evidence="8" id="KW-1185">Reference proteome</keyword>
<dbReference type="InterPro" id="IPR000847">
    <property type="entry name" value="LysR_HTH_N"/>
</dbReference>
<evidence type="ECO:0000259" key="5">
    <source>
        <dbReference type="PROSITE" id="PS50931"/>
    </source>
</evidence>
<feature type="domain" description="HTH lysR-type" evidence="5">
    <location>
        <begin position="9"/>
        <end position="66"/>
    </location>
</feature>
<gene>
    <name evidence="6" type="ORF">LPB072_15995</name>
    <name evidence="7" type="ORF">LPB72_09335</name>
</gene>
<dbReference type="EMBL" id="CP017476">
    <property type="protein sequence ID" value="AOW14117.1"/>
    <property type="molecule type" value="Genomic_DNA"/>
</dbReference>
<sequence length="306" mass="33591">MNEFDWSDLDARLLRLLVAVVETGSITRAAHNLGVAQSAVSHQLTKLRVITGDLLFVKSGRGIVATAHAELLAGQARELLRQLQGFAHAGAFDPATWRTRYTIAANDFQRDALLPALATCLREQAPGVALRIIPSGVPTLEMLRDGACDLAISPRPPDGTDILQKRLFEDQYRVYFDPAMRAAPRSLSEYLAADHITVLYEPRRQLDVDRQLADQGVDRRFSITVPGFSGLPAFLTGSTLLATAPALLAGGLMRGFASARVPVKNCPRLPMYLIWHARTQQDAAHRWMRQQIEAVVPPLLKVATTA</sequence>
<evidence type="ECO:0000256" key="4">
    <source>
        <dbReference type="ARBA" id="ARBA00023163"/>
    </source>
</evidence>
<accession>A0A162T0S0</accession>
<dbReference type="SUPFAM" id="SSF53850">
    <property type="entry name" value="Periplasmic binding protein-like II"/>
    <property type="match status" value="1"/>
</dbReference>
<evidence type="ECO:0000313" key="9">
    <source>
        <dbReference type="Proteomes" id="UP000185680"/>
    </source>
</evidence>
<dbReference type="KEGG" id="hyl:LPB072_15995"/>
<dbReference type="SUPFAM" id="SSF46785">
    <property type="entry name" value="Winged helix' DNA-binding domain"/>
    <property type="match status" value="1"/>
</dbReference>
<reference evidence="6 9" key="2">
    <citation type="submission" date="2016-10" db="EMBL/GenBank/DDBJ databases">
        <title>Hydorgenophaga sp. LPB0072 isolated from gastropod.</title>
        <authorList>
            <person name="Kim E."/>
            <person name="Yi H."/>
        </authorList>
    </citation>
    <scope>NUCLEOTIDE SEQUENCE [LARGE SCALE GENOMIC DNA]</scope>
    <source>
        <strain evidence="6 9">LPB0072</strain>
    </source>
</reference>
<dbReference type="EMBL" id="LVWD01000011">
    <property type="protein sequence ID" value="OAD42161.1"/>
    <property type="molecule type" value="Genomic_DNA"/>
</dbReference>
<dbReference type="CDD" id="cd08417">
    <property type="entry name" value="PBP2_Nitroaromatics_like"/>
    <property type="match status" value="1"/>
</dbReference>
<evidence type="ECO:0000313" key="6">
    <source>
        <dbReference type="EMBL" id="AOW14117.1"/>
    </source>
</evidence>
<dbReference type="PANTHER" id="PTHR30118:SF6">
    <property type="entry name" value="HTH-TYPE TRANSCRIPTIONAL REGULATOR LEUO"/>
    <property type="match status" value="1"/>
</dbReference>
<evidence type="ECO:0000313" key="8">
    <source>
        <dbReference type="Proteomes" id="UP000185657"/>
    </source>
</evidence>
<dbReference type="Pfam" id="PF03466">
    <property type="entry name" value="LysR_substrate"/>
    <property type="match status" value="1"/>
</dbReference>
<dbReference type="STRING" id="1763535.LPB072_15995"/>
<dbReference type="PANTHER" id="PTHR30118">
    <property type="entry name" value="HTH-TYPE TRANSCRIPTIONAL REGULATOR LEUO-RELATED"/>
    <property type="match status" value="1"/>
</dbReference>
<evidence type="ECO:0000313" key="7">
    <source>
        <dbReference type="EMBL" id="OAD42161.1"/>
    </source>
</evidence>
<evidence type="ECO:0000256" key="3">
    <source>
        <dbReference type="ARBA" id="ARBA00023125"/>
    </source>
</evidence>
<organism evidence="6 9">
    <name type="scientific">Hydrogenophaga crassostreae</name>
    <dbReference type="NCBI Taxonomy" id="1763535"/>
    <lineage>
        <taxon>Bacteria</taxon>
        <taxon>Pseudomonadati</taxon>
        <taxon>Pseudomonadota</taxon>
        <taxon>Betaproteobacteria</taxon>
        <taxon>Burkholderiales</taxon>
        <taxon>Comamonadaceae</taxon>
        <taxon>Hydrogenophaga</taxon>
    </lineage>
</organism>
<evidence type="ECO:0000256" key="1">
    <source>
        <dbReference type="ARBA" id="ARBA00009437"/>
    </source>
</evidence>
<dbReference type="Proteomes" id="UP000185657">
    <property type="component" value="Unassembled WGS sequence"/>
</dbReference>
<reference evidence="7 8" key="1">
    <citation type="submission" date="2016-02" db="EMBL/GenBank/DDBJ databases">
        <title>Draft genome sequence of Hydrogenophaga sp. LPB0072.</title>
        <authorList>
            <person name="Shin S.-K."/>
            <person name="Yi H."/>
        </authorList>
    </citation>
    <scope>NUCLEOTIDE SEQUENCE [LARGE SCALE GENOMIC DNA]</scope>
    <source>
        <strain evidence="7 8">LPB0072</strain>
    </source>
</reference>
<comment type="similarity">
    <text evidence="1">Belongs to the LysR transcriptional regulatory family.</text>
</comment>